<keyword evidence="2" id="KW-1185">Reference proteome</keyword>
<dbReference type="PANTHER" id="PTHR45632">
    <property type="entry name" value="LD33804P"/>
    <property type="match status" value="1"/>
</dbReference>
<dbReference type="SUPFAM" id="SSF117281">
    <property type="entry name" value="Kelch motif"/>
    <property type="match status" value="1"/>
</dbReference>
<dbReference type="Pfam" id="PF24681">
    <property type="entry name" value="Kelch_KLHDC2_KLHL20_DRC7"/>
    <property type="match status" value="1"/>
</dbReference>
<dbReference type="EMBL" id="CAJPEV010000785">
    <property type="protein sequence ID" value="CAG0888537.1"/>
    <property type="molecule type" value="Genomic_DNA"/>
</dbReference>
<dbReference type="OrthoDB" id="10251809at2759"/>
<dbReference type="Proteomes" id="UP000677054">
    <property type="component" value="Unassembled WGS sequence"/>
</dbReference>
<dbReference type="Gene3D" id="2.120.10.80">
    <property type="entry name" value="Kelch-type beta propeller"/>
    <property type="match status" value="1"/>
</dbReference>
<organism evidence="1">
    <name type="scientific">Darwinula stevensoni</name>
    <dbReference type="NCBI Taxonomy" id="69355"/>
    <lineage>
        <taxon>Eukaryota</taxon>
        <taxon>Metazoa</taxon>
        <taxon>Ecdysozoa</taxon>
        <taxon>Arthropoda</taxon>
        <taxon>Crustacea</taxon>
        <taxon>Oligostraca</taxon>
        <taxon>Ostracoda</taxon>
        <taxon>Podocopa</taxon>
        <taxon>Podocopida</taxon>
        <taxon>Darwinulocopina</taxon>
        <taxon>Darwinuloidea</taxon>
        <taxon>Darwinulidae</taxon>
        <taxon>Darwinula</taxon>
    </lineage>
</organism>
<dbReference type="PANTHER" id="PTHR45632:SF14">
    <property type="entry name" value="KELCH-LIKE PROTEIN 33"/>
    <property type="match status" value="1"/>
</dbReference>
<reference evidence="1" key="1">
    <citation type="submission" date="2020-11" db="EMBL/GenBank/DDBJ databases">
        <authorList>
            <person name="Tran Van P."/>
        </authorList>
    </citation>
    <scope>NUCLEOTIDE SEQUENCE</scope>
</reference>
<name>A0A7R8X908_9CRUS</name>
<dbReference type="AlphaFoldDB" id="A0A7R8X908"/>
<dbReference type="InterPro" id="IPR015915">
    <property type="entry name" value="Kelch-typ_b-propeller"/>
</dbReference>
<dbReference type="EMBL" id="LR900302">
    <property type="protein sequence ID" value="CAD7245132.1"/>
    <property type="molecule type" value="Genomic_DNA"/>
</dbReference>
<gene>
    <name evidence="1" type="ORF">DSTB1V02_LOCUS5008</name>
</gene>
<evidence type="ECO:0000313" key="2">
    <source>
        <dbReference type="Proteomes" id="UP000677054"/>
    </source>
</evidence>
<evidence type="ECO:0000313" key="1">
    <source>
        <dbReference type="EMBL" id="CAD7245132.1"/>
    </source>
</evidence>
<protein>
    <submittedName>
        <fullName evidence="1">Uncharacterized protein</fullName>
    </submittedName>
</protein>
<sequence>MHGQEEGQQKSAKHEITQEQKTQFCHKCGDSTKLARLRQLEYFEMEDIRISDRMKICLGGNEELTFIEASKKYQEMHYKNAENRAYSFPAGFLAVPYMERTEVEKFLKCCHMNILTKDDLKTHDAFRLFLESRGIILRRHKGPDQAAKDCYLDVMRTYVAVSTTVEGLPRTVDDLQKHIDKNMQTALTLLTPDQKRILESDRDIDYPENLDIQRVIDSLGKEKVEVLREIKRNTKEIAEFVTEVSLFIQKIFPCYNLHPMQGLNYDLREAKETPRVVFIEPPSGLKSMCQWVSEVVIWIKSSVRNARLFVIITRRVAERKVLVGELERRVGQRVASLNSKGELKGTSRPEFLILYQTQVTGMSFQDVILLDGIEFYCSWSRMVGMARRSLHVISLDQLASGRWEEPFRKGIITSCSLRNLNPCREVYFERLENRPRIELLWLNIREHISTHSINIKAEERKLELVFGPIRSGKTMFLVERLQGKEEQGDKDFFTNEKGNKSRPRNMLVDCSRWRKDKYPESLTLIDLEEMMKRRRQGILIEAFDIHNLLIRHKLDNVYSLTPRVLQQLLMKMLQKEEQIGRRLHVAFDNVPVHPIGPGPVETKGLRAEWEDILDSFLHNATLASLTVAFQPYVYHYTTTFDVQEFKKGFKLSPRQGLLRYVLSHESSYELRVKPGTLNTRPQPSSLVFGQKPILITPPLGVHNHGGLKCIDGRGRGCVAVTAAAYVLSLQHKENLVVLISDEEIQDIFTEALNLMEAGTSGVLSIYHPKDYRGCESSEVMCVGLEDSWVVEGISRAIWKLLIVDGGSHPVVKCRMGLWRDLVRRGFLHSPEPFSPDPDPLPHDDWAALNEKYHFLQSNKGPEVEEDEARDKYLPEGKQGIFAMGTINERWGGGGIWELSTDPATFWINSHYSVSHVFLAHSNRLIHGRGETLHIFRLERKHINEAPYGWDVEFHIPPPFFIKGTSGVVIHSSLFLFGGEKSPREVGRLDLVTGSWENLLPMTNGRKGAVSVMSDPHTISLMGGEDPETKRTLFSCEYFDTRSGRWCTSHLDIPKPVASHAATVYKDHVYISGGWNGKETTKDVWRSRVTAGSPWESIPSLEIARSGHGIVQDSAGELSVIGGRKVFSDQEATQVLQTETLSLEEESWKVGEKLPFRNLWRATEMKGDEEHDSCFFLLGDGTPLKRWTPCFTDIIYISWQMATRTPWTNQSTKNSRLGHHSLKLSL</sequence>
<proteinExistence type="predicted"/>
<accession>A0A7R8X908</accession>